<dbReference type="PANTHER" id="PTHR21089:SF1">
    <property type="entry name" value="BIFUNCTIONAL 3-DEHYDROQUINATE DEHYDRATASE_SHIKIMATE DEHYDROGENASE, CHLOROPLASTIC"/>
    <property type="match status" value="1"/>
</dbReference>
<dbReference type="GO" id="GO:0004764">
    <property type="term" value="F:shikimate 3-dehydrogenase (NADP+) activity"/>
    <property type="evidence" value="ECO:0007669"/>
    <property type="project" value="InterPro"/>
</dbReference>
<evidence type="ECO:0000313" key="5">
    <source>
        <dbReference type="Proteomes" id="UP000292685"/>
    </source>
</evidence>
<dbReference type="GO" id="GO:0005829">
    <property type="term" value="C:cytosol"/>
    <property type="evidence" value="ECO:0007669"/>
    <property type="project" value="TreeGrafter"/>
</dbReference>
<dbReference type="PANTHER" id="PTHR21089">
    <property type="entry name" value="SHIKIMATE DEHYDROGENASE"/>
    <property type="match status" value="1"/>
</dbReference>
<dbReference type="GO" id="GO:0019632">
    <property type="term" value="P:shikimate metabolic process"/>
    <property type="evidence" value="ECO:0007669"/>
    <property type="project" value="TreeGrafter"/>
</dbReference>
<feature type="domain" description="Shikimate dehydrogenase substrate binding N-terminal" evidence="3">
    <location>
        <begin position="11"/>
        <end position="94"/>
    </location>
</feature>
<comment type="pathway">
    <text evidence="1">Metabolic intermediate biosynthesis; chorismate biosynthesis; chorismate from D-erythrose 4-phosphate and phosphoenolpyruvate: step 4/7.</text>
</comment>
<dbReference type="GO" id="GO:0050661">
    <property type="term" value="F:NADP binding"/>
    <property type="evidence" value="ECO:0007669"/>
    <property type="project" value="TreeGrafter"/>
</dbReference>
<evidence type="ECO:0000256" key="1">
    <source>
        <dbReference type="ARBA" id="ARBA00004871"/>
    </source>
</evidence>
<dbReference type="GO" id="GO:0009073">
    <property type="term" value="P:aromatic amino acid family biosynthetic process"/>
    <property type="evidence" value="ECO:0007669"/>
    <property type="project" value="UniProtKB-KW"/>
</dbReference>
<comment type="caution">
    <text evidence="4">The sequence shown here is derived from an EMBL/GenBank/DDBJ whole genome shotgun (WGS) entry which is preliminary data.</text>
</comment>
<dbReference type="InterPro" id="IPR046346">
    <property type="entry name" value="Aminoacid_DH-like_N_sf"/>
</dbReference>
<evidence type="ECO:0000256" key="2">
    <source>
        <dbReference type="ARBA" id="ARBA00023141"/>
    </source>
</evidence>
<proteinExistence type="predicted"/>
<dbReference type="RefSeq" id="WP_130449812.1">
    <property type="nucleotide sequence ID" value="NZ_SHLA01000001.1"/>
</dbReference>
<keyword evidence="2" id="KW-0028">Amino-acid biosynthesis</keyword>
<sequence length="290" mass="29748">MPAPSLRRAAVIGNPIGHSKSPVLHAAAYAALGVDIAYDALVADPQDAPDLAARLRDDDSWAGLSCTMPMKSALVPEMDEVSDRVARLGVLNTVIVRHTARGVRLIGENTDVDGIVMSLELEPGSARNRLAILGAGGTAAAAVAAAAQLGFAAVDFIVRDAGRAASAVDLAVGFGLETRTLDVAAAGGQLSRYDAAVSTLPPRAADALVPALLVSAPRAGTPLLDVAYDPWPSALALAWDAAGGRVVDGLSMLVHQAVEQALLFSGRAEDDRELVTNVMCDAVGLPRPLG</sequence>
<evidence type="ECO:0000313" key="4">
    <source>
        <dbReference type="EMBL" id="RZU61474.1"/>
    </source>
</evidence>
<keyword evidence="5" id="KW-1185">Reference proteome</keyword>
<dbReference type="InterPro" id="IPR022893">
    <property type="entry name" value="Shikimate_DH_fam"/>
</dbReference>
<organism evidence="4 5">
    <name type="scientific">Zhihengliuella halotolerans</name>
    <dbReference type="NCBI Taxonomy" id="370736"/>
    <lineage>
        <taxon>Bacteria</taxon>
        <taxon>Bacillati</taxon>
        <taxon>Actinomycetota</taxon>
        <taxon>Actinomycetes</taxon>
        <taxon>Micrococcales</taxon>
        <taxon>Micrococcaceae</taxon>
        <taxon>Zhihengliuella</taxon>
    </lineage>
</organism>
<name>A0A4Q8ABQ9_9MICC</name>
<dbReference type="EMBL" id="SHLA01000001">
    <property type="protein sequence ID" value="RZU61474.1"/>
    <property type="molecule type" value="Genomic_DNA"/>
</dbReference>
<dbReference type="SUPFAM" id="SSF51735">
    <property type="entry name" value="NAD(P)-binding Rossmann-fold domains"/>
    <property type="match status" value="1"/>
</dbReference>
<dbReference type="SUPFAM" id="SSF53223">
    <property type="entry name" value="Aminoacid dehydrogenase-like, N-terminal domain"/>
    <property type="match status" value="1"/>
</dbReference>
<dbReference type="Pfam" id="PF08501">
    <property type="entry name" value="Shikimate_dh_N"/>
    <property type="match status" value="1"/>
</dbReference>
<protein>
    <submittedName>
        <fullName evidence="4">Shikimate dehydrogenase</fullName>
    </submittedName>
</protein>
<dbReference type="InterPro" id="IPR036291">
    <property type="entry name" value="NAD(P)-bd_dom_sf"/>
</dbReference>
<dbReference type="Gene3D" id="3.40.50.720">
    <property type="entry name" value="NAD(P)-binding Rossmann-like Domain"/>
    <property type="match status" value="1"/>
</dbReference>
<keyword evidence="2" id="KW-0057">Aromatic amino acid biosynthesis</keyword>
<reference evidence="4 5" key="1">
    <citation type="submission" date="2019-02" db="EMBL/GenBank/DDBJ databases">
        <title>Sequencing the genomes of 1000 actinobacteria strains.</title>
        <authorList>
            <person name="Klenk H.-P."/>
        </authorList>
    </citation>
    <scope>NUCLEOTIDE SEQUENCE [LARGE SCALE GENOMIC DNA]</scope>
    <source>
        <strain evidence="4 5">DSM 17364</strain>
    </source>
</reference>
<dbReference type="Gene3D" id="3.40.50.10860">
    <property type="entry name" value="Leucine Dehydrogenase, chain A, domain 1"/>
    <property type="match status" value="1"/>
</dbReference>
<dbReference type="AlphaFoldDB" id="A0A4Q8ABQ9"/>
<dbReference type="Proteomes" id="UP000292685">
    <property type="component" value="Unassembled WGS sequence"/>
</dbReference>
<dbReference type="GO" id="GO:0009423">
    <property type="term" value="P:chorismate biosynthetic process"/>
    <property type="evidence" value="ECO:0007669"/>
    <property type="project" value="TreeGrafter"/>
</dbReference>
<evidence type="ECO:0000259" key="3">
    <source>
        <dbReference type="Pfam" id="PF08501"/>
    </source>
</evidence>
<accession>A0A4Q8ABQ9</accession>
<dbReference type="InterPro" id="IPR013708">
    <property type="entry name" value="Shikimate_DH-bd_N"/>
</dbReference>
<gene>
    <name evidence="4" type="ORF">EV380_1045</name>
</gene>
<dbReference type="OrthoDB" id="9776868at2"/>